<proteinExistence type="predicted"/>
<dbReference type="EMBL" id="JABGBP010000258">
    <property type="protein sequence ID" value="NOL60599.1"/>
    <property type="molecule type" value="Genomic_DNA"/>
</dbReference>
<reference evidence="1 2" key="1">
    <citation type="submission" date="2020-05" db="EMBL/GenBank/DDBJ databases">
        <authorList>
            <person name="Zhang R."/>
        </authorList>
    </citation>
    <scope>NUCLEOTIDE SEQUENCE [LARGE SCALE GENOMIC DNA]</scope>
    <source>
        <strain evidence="1 2">DSM 28986</strain>
    </source>
</reference>
<dbReference type="AlphaFoldDB" id="A0A7K4FQR2"/>
<dbReference type="RefSeq" id="WP_009887016.1">
    <property type="nucleotide sequence ID" value="NZ_JABGBP010000258.1"/>
</dbReference>
<dbReference type="Proteomes" id="UP000546917">
    <property type="component" value="Unassembled WGS sequence"/>
</dbReference>
<gene>
    <name evidence="1" type="ORF">HLB00_07125</name>
</gene>
<evidence type="ECO:0000313" key="1">
    <source>
        <dbReference type="EMBL" id="NOL60599.1"/>
    </source>
</evidence>
<accession>A0A7K4FQR2</accession>
<organism evidence="1 2">
    <name type="scientific">Ferroplasma acidiphilum</name>
    <dbReference type="NCBI Taxonomy" id="74969"/>
    <lineage>
        <taxon>Archaea</taxon>
        <taxon>Methanobacteriati</taxon>
        <taxon>Thermoplasmatota</taxon>
        <taxon>Thermoplasmata</taxon>
        <taxon>Thermoplasmatales</taxon>
        <taxon>Ferroplasmaceae</taxon>
        <taxon>Ferroplasma</taxon>
    </lineage>
</organism>
<sequence length="116" mass="13272">MGQFSIRSGSFDILREITHYMPTKLLISDGIMLEKNILNFNIKIQRIMTPYQLNRIVIEGGIEKYLILISSFVLDSWGLSVIGEINYVMEQSVYNGSVVIFDIVGSKTVNEEFMGW</sequence>
<dbReference type="GeneID" id="16025150"/>
<name>A0A7K4FQR2_9ARCH</name>
<protein>
    <submittedName>
        <fullName evidence="1">Uncharacterized protein</fullName>
    </submittedName>
</protein>
<comment type="caution">
    <text evidence="1">The sequence shown here is derived from an EMBL/GenBank/DDBJ whole genome shotgun (WGS) entry which is preliminary data.</text>
</comment>
<evidence type="ECO:0000313" key="2">
    <source>
        <dbReference type="Proteomes" id="UP000546917"/>
    </source>
</evidence>